<proteinExistence type="predicted"/>
<accession>F0U776</accession>
<evidence type="ECO:0000313" key="1">
    <source>
        <dbReference type="EMBL" id="EGC41550.1"/>
    </source>
</evidence>
<protein>
    <submittedName>
        <fullName evidence="1">Predicted protein</fullName>
    </submittedName>
</protein>
<sequence length="107" mass="11822">MAFLASEHEKLSAHERACLPMGQSGVLWRTWLQSFSCQKPTDDVLAPHPPWEQFAANVNGAVSGQSPIQPPDSMGEAREVFSWKSACASYGNVTPQSHKYPPAMREH</sequence>
<gene>
    <name evidence="1" type="ORF">HCEG_00912</name>
</gene>
<dbReference type="Proteomes" id="UP000008142">
    <property type="component" value="Unassembled WGS sequence"/>
</dbReference>
<dbReference type="AlphaFoldDB" id="F0U776"/>
<dbReference type="OrthoDB" id="10397528at2759"/>
<evidence type="ECO:0000313" key="2">
    <source>
        <dbReference type="Proteomes" id="UP000008142"/>
    </source>
</evidence>
<organism evidence="2">
    <name type="scientific">Ajellomyces capsulatus (strain H88)</name>
    <name type="common">Darling's disease fungus</name>
    <name type="synonym">Histoplasma capsulatum</name>
    <dbReference type="NCBI Taxonomy" id="544711"/>
    <lineage>
        <taxon>Eukaryota</taxon>
        <taxon>Fungi</taxon>
        <taxon>Dikarya</taxon>
        <taxon>Ascomycota</taxon>
        <taxon>Pezizomycotina</taxon>
        <taxon>Eurotiomycetes</taxon>
        <taxon>Eurotiomycetidae</taxon>
        <taxon>Onygenales</taxon>
        <taxon>Ajellomycetaceae</taxon>
        <taxon>Histoplasma</taxon>
    </lineage>
</organism>
<dbReference type="HOGENOM" id="CLU_2209233_0_0_1"/>
<dbReference type="EMBL" id="DS990636">
    <property type="protein sequence ID" value="EGC41550.1"/>
    <property type="molecule type" value="Genomic_DNA"/>
</dbReference>
<name>F0U776_AJEC8</name>
<reference evidence="2" key="1">
    <citation type="submission" date="2008-07" db="EMBL/GenBank/DDBJ databases">
        <title>Annotation of Ajellomyces capsulatus strain H88.</title>
        <authorList>
            <person name="Champion M."/>
            <person name="Cuomo C."/>
            <person name="Ma L.-J."/>
            <person name="Henn M.R."/>
            <person name="Sil A."/>
            <person name="Goldman B."/>
            <person name="Young S.K."/>
            <person name="Kodira C.D."/>
            <person name="Zeng Q."/>
            <person name="Koehrsen M."/>
            <person name="Alvarado L."/>
            <person name="Berlin A."/>
            <person name="Borenstein D."/>
            <person name="Chen Z."/>
            <person name="Engels R."/>
            <person name="Freedman E."/>
            <person name="Gellesch M."/>
            <person name="Goldberg J."/>
            <person name="Griggs A."/>
            <person name="Gujja S."/>
            <person name="Heiman D."/>
            <person name="Hepburn T."/>
            <person name="Howarth C."/>
            <person name="Jen D."/>
            <person name="Larson L."/>
            <person name="Lewis B."/>
            <person name="Mehta T."/>
            <person name="Park D."/>
            <person name="Pearson M."/>
            <person name="Roberts A."/>
            <person name="Saif S."/>
            <person name="Shea T."/>
            <person name="Shenoy N."/>
            <person name="Sisk P."/>
            <person name="Stolte C."/>
            <person name="Sykes S."/>
            <person name="Walk T."/>
            <person name="White J."/>
            <person name="Yandava C."/>
            <person name="Klein B."/>
            <person name="McEwen J.G."/>
            <person name="Puccia R."/>
            <person name="Goldman G.H."/>
            <person name="Felipe M.S."/>
            <person name="Nino-Vega G."/>
            <person name="San-Blas G."/>
            <person name="Taylor J."/>
            <person name="Mendoza L."/>
            <person name="Galagan J."/>
            <person name="Nusbaum C."/>
            <person name="Birren B."/>
        </authorList>
    </citation>
    <scope>NUCLEOTIDE SEQUENCE [LARGE SCALE GENOMIC DNA]</scope>
    <source>
        <strain evidence="2">H88</strain>
    </source>
</reference>